<evidence type="ECO:0000256" key="1">
    <source>
        <dbReference type="ARBA" id="ARBA00011738"/>
    </source>
</evidence>
<sequence>MPSIVHIVSLKYKSTTSDAEKHLVGSSFLALQDKCQHPSTGEKYLTVIGGRNNSPEGFEKGFEHAFVVNFASEEDRAYYLDQCPVHGDFKKLAGQYAEDVFVIDFVPGNF</sequence>
<dbReference type="AlphaFoldDB" id="A0A2S5B8Q0"/>
<evidence type="ECO:0000313" key="4">
    <source>
        <dbReference type="Proteomes" id="UP000237144"/>
    </source>
</evidence>
<dbReference type="InterPro" id="IPR044662">
    <property type="entry name" value="HS1/DABB1-like"/>
</dbReference>
<dbReference type="PROSITE" id="PS51502">
    <property type="entry name" value="S_R_A_B_BARREL"/>
    <property type="match status" value="1"/>
</dbReference>
<dbReference type="SUPFAM" id="SSF54909">
    <property type="entry name" value="Dimeric alpha+beta barrel"/>
    <property type="match status" value="1"/>
</dbReference>
<gene>
    <name evidence="3" type="ORF">BMF94_3782</name>
</gene>
<accession>A0A2S5B8Q0</accession>
<evidence type="ECO:0000259" key="2">
    <source>
        <dbReference type="PROSITE" id="PS51502"/>
    </source>
</evidence>
<dbReference type="EMBL" id="PJQD01000039">
    <property type="protein sequence ID" value="POY73152.1"/>
    <property type="molecule type" value="Genomic_DNA"/>
</dbReference>
<dbReference type="InterPro" id="IPR011008">
    <property type="entry name" value="Dimeric_a/b-barrel"/>
</dbReference>
<comment type="subunit">
    <text evidence="1">Homodimer.</text>
</comment>
<name>A0A2S5B8Q0_9BASI</name>
<keyword evidence="4" id="KW-1185">Reference proteome</keyword>
<reference evidence="3 4" key="1">
    <citation type="journal article" date="2018" name="Front. Microbiol.">
        <title>Prospects for Fungal Bioremediation of Acidic Radioactive Waste Sites: Characterization and Genome Sequence of Rhodotorula taiwanensis MD1149.</title>
        <authorList>
            <person name="Tkavc R."/>
            <person name="Matrosova V.Y."/>
            <person name="Grichenko O.E."/>
            <person name="Gostincar C."/>
            <person name="Volpe R.P."/>
            <person name="Klimenkova P."/>
            <person name="Gaidamakova E.K."/>
            <person name="Zhou C.E."/>
            <person name="Stewart B.J."/>
            <person name="Lyman M.G."/>
            <person name="Malfatti S.A."/>
            <person name="Rubinfeld B."/>
            <person name="Courtot M."/>
            <person name="Singh J."/>
            <person name="Dalgard C.L."/>
            <person name="Hamilton T."/>
            <person name="Frey K.G."/>
            <person name="Gunde-Cimerman N."/>
            <person name="Dugan L."/>
            <person name="Daly M.J."/>
        </authorList>
    </citation>
    <scope>NUCLEOTIDE SEQUENCE [LARGE SCALE GENOMIC DNA]</scope>
    <source>
        <strain evidence="3 4">MD1149</strain>
    </source>
</reference>
<dbReference type="Proteomes" id="UP000237144">
    <property type="component" value="Unassembled WGS sequence"/>
</dbReference>
<proteinExistence type="predicted"/>
<feature type="domain" description="Stress-response A/B barrel" evidence="2">
    <location>
        <begin position="4"/>
        <end position="105"/>
    </location>
</feature>
<dbReference type="OrthoDB" id="1601230at2759"/>
<protein>
    <recommendedName>
        <fullName evidence="2">Stress-response A/B barrel domain-containing protein</fullName>
    </recommendedName>
</protein>
<dbReference type="SMART" id="SM00886">
    <property type="entry name" value="Dabb"/>
    <property type="match status" value="1"/>
</dbReference>
<comment type="caution">
    <text evidence="3">The sequence shown here is derived from an EMBL/GenBank/DDBJ whole genome shotgun (WGS) entry which is preliminary data.</text>
</comment>
<dbReference type="Pfam" id="PF07876">
    <property type="entry name" value="Dabb"/>
    <property type="match status" value="1"/>
</dbReference>
<dbReference type="STRING" id="741276.A0A2S5B8Q0"/>
<evidence type="ECO:0000313" key="3">
    <source>
        <dbReference type="EMBL" id="POY73152.1"/>
    </source>
</evidence>
<dbReference type="PANTHER" id="PTHR33178:SF10">
    <property type="entry name" value="STRESS-RESPONSE A_B BARREL DOMAIN-CONTAINING PROTEIN"/>
    <property type="match status" value="1"/>
</dbReference>
<dbReference type="Gene3D" id="3.30.70.100">
    <property type="match status" value="1"/>
</dbReference>
<dbReference type="InterPro" id="IPR013097">
    <property type="entry name" value="Dabb"/>
</dbReference>
<dbReference type="PANTHER" id="PTHR33178">
    <property type="match status" value="1"/>
</dbReference>
<organism evidence="3 4">
    <name type="scientific">Rhodotorula taiwanensis</name>
    <dbReference type="NCBI Taxonomy" id="741276"/>
    <lineage>
        <taxon>Eukaryota</taxon>
        <taxon>Fungi</taxon>
        <taxon>Dikarya</taxon>
        <taxon>Basidiomycota</taxon>
        <taxon>Pucciniomycotina</taxon>
        <taxon>Microbotryomycetes</taxon>
        <taxon>Sporidiobolales</taxon>
        <taxon>Sporidiobolaceae</taxon>
        <taxon>Rhodotorula</taxon>
    </lineage>
</organism>